<dbReference type="Proteomes" id="UP000199645">
    <property type="component" value="Unassembled WGS sequence"/>
</dbReference>
<organism evidence="1 2">
    <name type="scientific">Actinoplanes philippinensis</name>
    <dbReference type="NCBI Taxonomy" id="35752"/>
    <lineage>
        <taxon>Bacteria</taxon>
        <taxon>Bacillati</taxon>
        <taxon>Actinomycetota</taxon>
        <taxon>Actinomycetes</taxon>
        <taxon>Micromonosporales</taxon>
        <taxon>Micromonosporaceae</taxon>
        <taxon>Actinoplanes</taxon>
    </lineage>
</organism>
<protein>
    <submittedName>
        <fullName evidence="1">Uncharacterized protein</fullName>
    </submittedName>
</protein>
<keyword evidence="2" id="KW-1185">Reference proteome</keyword>
<gene>
    <name evidence="1" type="ORF">SAMN05421541_11261</name>
</gene>
<accession>A0A1I2JDW4</accession>
<proteinExistence type="predicted"/>
<dbReference type="Gene3D" id="1.10.287.1060">
    <property type="entry name" value="ESAT-6-like"/>
    <property type="match status" value="1"/>
</dbReference>
<dbReference type="STRING" id="35752.SAMN05421541_11261"/>
<sequence length="109" mass="10834">MSVRMRTDPQTLAAAGSALAGIAQRMADDIAALENTVAGPASPWGDDENGSVFALAYQAVLGHALQALGSHVQQIGEAALGLHTQARVIAGADAEAAAGITAELAGGRS</sequence>
<name>A0A1I2JDW4_9ACTN</name>
<reference evidence="1 2" key="1">
    <citation type="submission" date="2016-10" db="EMBL/GenBank/DDBJ databases">
        <authorList>
            <person name="de Groot N.N."/>
        </authorList>
    </citation>
    <scope>NUCLEOTIDE SEQUENCE [LARGE SCALE GENOMIC DNA]</scope>
    <source>
        <strain evidence="1 2">DSM 43019</strain>
    </source>
</reference>
<evidence type="ECO:0000313" key="2">
    <source>
        <dbReference type="Proteomes" id="UP000199645"/>
    </source>
</evidence>
<evidence type="ECO:0000313" key="1">
    <source>
        <dbReference type="EMBL" id="SFF52043.1"/>
    </source>
</evidence>
<dbReference type="EMBL" id="FONV01000012">
    <property type="protein sequence ID" value="SFF52043.1"/>
    <property type="molecule type" value="Genomic_DNA"/>
</dbReference>
<dbReference type="AlphaFoldDB" id="A0A1I2JDW4"/>